<protein>
    <submittedName>
        <fullName evidence="3">Uncharacterized protein</fullName>
    </submittedName>
</protein>
<evidence type="ECO:0000313" key="5">
    <source>
        <dbReference type="Proteomes" id="UP001152797"/>
    </source>
</evidence>
<feature type="transmembrane region" description="Helical" evidence="2">
    <location>
        <begin position="184"/>
        <end position="204"/>
    </location>
</feature>
<reference evidence="4 5" key="2">
    <citation type="submission" date="2024-05" db="EMBL/GenBank/DDBJ databases">
        <authorList>
            <person name="Chen Y."/>
            <person name="Shah S."/>
            <person name="Dougan E. K."/>
            <person name="Thang M."/>
            <person name="Chan C."/>
        </authorList>
    </citation>
    <scope>NUCLEOTIDE SEQUENCE [LARGE SCALE GENOMIC DNA]</scope>
</reference>
<keyword evidence="2" id="KW-0812">Transmembrane</keyword>
<organism evidence="3">
    <name type="scientific">Cladocopium goreaui</name>
    <dbReference type="NCBI Taxonomy" id="2562237"/>
    <lineage>
        <taxon>Eukaryota</taxon>
        <taxon>Sar</taxon>
        <taxon>Alveolata</taxon>
        <taxon>Dinophyceae</taxon>
        <taxon>Suessiales</taxon>
        <taxon>Symbiodiniaceae</taxon>
        <taxon>Cladocopium</taxon>
    </lineage>
</organism>
<accession>A0A9P1CCE1</accession>
<evidence type="ECO:0000313" key="3">
    <source>
        <dbReference type="EMBL" id="CAI3989099.1"/>
    </source>
</evidence>
<dbReference type="AlphaFoldDB" id="A0A9P1CCE1"/>
<dbReference type="EMBL" id="CAMXCT020001335">
    <property type="protein sequence ID" value="CAL1142474.1"/>
    <property type="molecule type" value="Genomic_DNA"/>
</dbReference>
<feature type="compositionally biased region" description="Low complexity" evidence="1">
    <location>
        <begin position="1"/>
        <end position="16"/>
    </location>
</feature>
<evidence type="ECO:0000313" key="4">
    <source>
        <dbReference type="EMBL" id="CAL4776411.1"/>
    </source>
</evidence>
<comment type="caution">
    <text evidence="3">The sequence shown here is derived from an EMBL/GenBank/DDBJ whole genome shotgun (WGS) entry which is preliminary data.</text>
</comment>
<gene>
    <name evidence="3" type="ORF">C1SCF055_LOCUS16193</name>
</gene>
<proteinExistence type="predicted"/>
<reference evidence="3" key="1">
    <citation type="submission" date="2022-10" db="EMBL/GenBank/DDBJ databases">
        <authorList>
            <person name="Chen Y."/>
            <person name="Dougan E. K."/>
            <person name="Chan C."/>
            <person name="Rhodes N."/>
            <person name="Thang M."/>
        </authorList>
    </citation>
    <scope>NUCLEOTIDE SEQUENCE</scope>
</reference>
<keyword evidence="2" id="KW-0472">Membrane</keyword>
<name>A0A9P1CCE1_9DINO</name>
<feature type="non-terminal residue" evidence="3">
    <location>
        <position position="211"/>
    </location>
</feature>
<keyword evidence="5" id="KW-1185">Reference proteome</keyword>
<evidence type="ECO:0000256" key="1">
    <source>
        <dbReference type="SAM" id="MobiDB-lite"/>
    </source>
</evidence>
<dbReference type="EMBL" id="CAMXCT010001335">
    <property type="protein sequence ID" value="CAI3989099.1"/>
    <property type="molecule type" value="Genomic_DNA"/>
</dbReference>
<feature type="region of interest" description="Disordered" evidence="1">
    <location>
        <begin position="1"/>
        <end position="29"/>
    </location>
</feature>
<dbReference type="Proteomes" id="UP001152797">
    <property type="component" value="Unassembled WGS sequence"/>
</dbReference>
<dbReference type="EMBL" id="CAMXCT030001335">
    <property type="protein sequence ID" value="CAL4776411.1"/>
    <property type="molecule type" value="Genomic_DNA"/>
</dbReference>
<evidence type="ECO:0000256" key="2">
    <source>
        <dbReference type="SAM" id="Phobius"/>
    </source>
</evidence>
<sequence length="211" mass="24289">TETTTESGGEETSSSEDAPSEEEKPKVGQVSLTVSRLEAMHSLASLGDDEMSTFAQQGVDMQRIRHPMCKEAWLRFLGPAPRPAVKRASIKGFFMHLYWSAAECDITLHLKYTDELLAHYTSQWRDREVYWMCRQRSRSVKDILCCIIDSYDKAKICLPSFPQKRTPKAQVYETIRRTWTHDSFVLRLCLHILCHLFSLCFLTVPPPSRLT</sequence>
<keyword evidence="2" id="KW-1133">Transmembrane helix</keyword>